<dbReference type="STRING" id="81985.R0GNN2"/>
<dbReference type="PANTHER" id="PTHR13448">
    <property type="entry name" value="TRANSMEMBRANE PROTEIN 214"/>
    <property type="match status" value="1"/>
</dbReference>
<evidence type="ECO:0000313" key="3">
    <source>
        <dbReference type="Proteomes" id="UP000029121"/>
    </source>
</evidence>
<accession>R0GNN2</accession>
<sequence length="451" mass="49704">MEAKEVLSVSCHEVVAEETDVGDESNGVGAAAEETKKAIVSLSKAAAKIVPSDLTAYLREVLDKHWPIPEKQILILVDYFGDKLSQVSFQWVKMFEETPLSTLIDVPLSQISTLVYETSIDFINKLPLETTLRAFVLWASDLILTEWPGVVKVEQLNSNKSKVGTFVALAMVLRSKPDALTTVLPKLRERPTYQGEDKVPVIIWMMAQCYSPQAMDLILQFVEMILSNPEARTILVNEAVREGERLIPPSSFMILLQHTFPASSSRVEATKRFEAIYPLLKEVALAPESARGSNTMKQILTFSLRLAGEGNPVLAKEAIAISACCVTKNVDCFKHWDILYKENIEASVALLKKLVHEWKDHSLKLSSSPSDTLAFKHTIYNFRMKNEIAITEGVSNCFLYKEAGKSCKLILRRLSCGNGSLRITPITAMVLAAAAAAVGCVAGAALTLSSQ</sequence>
<reference evidence="3" key="1">
    <citation type="journal article" date="2013" name="Nat. Genet.">
        <title>The Capsella rubella genome and the genomic consequences of rapid mating system evolution.</title>
        <authorList>
            <person name="Slotte T."/>
            <person name="Hazzouri K.M."/>
            <person name="Agren J.A."/>
            <person name="Koenig D."/>
            <person name="Maumus F."/>
            <person name="Guo Y.L."/>
            <person name="Steige K."/>
            <person name="Platts A.E."/>
            <person name="Escobar J.S."/>
            <person name="Newman L.K."/>
            <person name="Wang W."/>
            <person name="Mandakova T."/>
            <person name="Vello E."/>
            <person name="Smith L.M."/>
            <person name="Henz S.R."/>
            <person name="Steffen J."/>
            <person name="Takuno S."/>
            <person name="Brandvain Y."/>
            <person name="Coop G."/>
            <person name="Andolfatto P."/>
            <person name="Hu T.T."/>
            <person name="Blanchette M."/>
            <person name="Clark R.M."/>
            <person name="Quesneville H."/>
            <person name="Nordborg M."/>
            <person name="Gaut B.S."/>
            <person name="Lysak M.A."/>
            <person name="Jenkins J."/>
            <person name="Grimwood J."/>
            <person name="Chapman J."/>
            <person name="Prochnik S."/>
            <person name="Shu S."/>
            <person name="Rokhsar D."/>
            <person name="Schmutz J."/>
            <person name="Weigel D."/>
            <person name="Wright S.I."/>
        </authorList>
    </citation>
    <scope>NUCLEOTIDE SEQUENCE [LARGE SCALE GENOMIC DNA]</scope>
    <source>
        <strain evidence="3">cv. Monte Gargano</strain>
    </source>
</reference>
<keyword evidence="1" id="KW-1133">Transmembrane helix</keyword>
<proteinExistence type="predicted"/>
<dbReference type="EMBL" id="KB870811">
    <property type="protein sequence ID" value="EOA18469.1"/>
    <property type="molecule type" value="Genomic_DNA"/>
</dbReference>
<dbReference type="Proteomes" id="UP000029121">
    <property type="component" value="Unassembled WGS sequence"/>
</dbReference>
<name>R0GNN2_9BRAS</name>
<dbReference type="eggNOG" id="KOG4467">
    <property type="taxonomic scope" value="Eukaryota"/>
</dbReference>
<keyword evidence="1" id="KW-0812">Transmembrane</keyword>
<dbReference type="PANTHER" id="PTHR13448:SF8">
    <property type="entry name" value="TRANSMEMBRANE PROTEIN"/>
    <property type="match status" value="1"/>
</dbReference>
<dbReference type="GO" id="GO:0005794">
    <property type="term" value="C:Golgi apparatus"/>
    <property type="evidence" value="ECO:0007669"/>
    <property type="project" value="TreeGrafter"/>
</dbReference>
<dbReference type="GO" id="GO:0005783">
    <property type="term" value="C:endoplasmic reticulum"/>
    <property type="evidence" value="ECO:0007669"/>
    <property type="project" value="TreeGrafter"/>
</dbReference>
<evidence type="ECO:0000313" key="2">
    <source>
        <dbReference type="EMBL" id="EOA18469.1"/>
    </source>
</evidence>
<keyword evidence="3" id="KW-1185">Reference proteome</keyword>
<dbReference type="InterPro" id="IPR019308">
    <property type="entry name" value="TMEM214"/>
</dbReference>
<keyword evidence="1" id="KW-0472">Membrane</keyword>
<evidence type="ECO:0000256" key="1">
    <source>
        <dbReference type="SAM" id="Phobius"/>
    </source>
</evidence>
<feature type="transmembrane region" description="Helical" evidence="1">
    <location>
        <begin position="426"/>
        <end position="448"/>
    </location>
</feature>
<protein>
    <submittedName>
        <fullName evidence="2">Uncharacterized protein</fullName>
    </submittedName>
</protein>
<gene>
    <name evidence="2" type="ORF">CARUB_v10007015mg</name>
</gene>
<organism evidence="2 3">
    <name type="scientific">Capsella rubella</name>
    <dbReference type="NCBI Taxonomy" id="81985"/>
    <lineage>
        <taxon>Eukaryota</taxon>
        <taxon>Viridiplantae</taxon>
        <taxon>Streptophyta</taxon>
        <taxon>Embryophyta</taxon>
        <taxon>Tracheophyta</taxon>
        <taxon>Spermatophyta</taxon>
        <taxon>Magnoliopsida</taxon>
        <taxon>eudicotyledons</taxon>
        <taxon>Gunneridae</taxon>
        <taxon>Pentapetalae</taxon>
        <taxon>rosids</taxon>
        <taxon>malvids</taxon>
        <taxon>Brassicales</taxon>
        <taxon>Brassicaceae</taxon>
        <taxon>Camelineae</taxon>
        <taxon>Capsella</taxon>
    </lineage>
</organism>
<dbReference type="AlphaFoldDB" id="R0GNN2"/>
<dbReference type="Pfam" id="PF10151">
    <property type="entry name" value="TMEM214"/>
    <property type="match status" value="1"/>
</dbReference>